<keyword evidence="3" id="KW-1185">Reference proteome</keyword>
<proteinExistence type="predicted"/>
<dbReference type="Pfam" id="PF10974">
    <property type="entry name" value="DUF2804"/>
    <property type="match status" value="1"/>
</dbReference>
<dbReference type="eggNOG" id="COG3250">
    <property type="taxonomic scope" value="Bacteria"/>
</dbReference>
<dbReference type="PANTHER" id="PTHR35868">
    <property type="entry name" value="DUF2804 DOMAIN-CONTAINING PROTEIN-RELATED"/>
    <property type="match status" value="1"/>
</dbReference>
<keyword evidence="1" id="KW-0472">Membrane</keyword>
<sequence length="338" mass="38680">MQQLIQANGQPHYGILEQTPQHINYRDFDYRSPMGRKLGALSKWRNFHQFQYFGLISPTLIGGCALAELSLVAIGFVYLYHPLSGRMIERQFKCPLGLGTNFSQTPDEGVCELRQGRNLLRLENVGNPLEKRLLVELDDGTRIDARFNEQDPVFNPMSLCTPTAVNGWVYARKVAGVRCSGEVRSALGDFDLRAIDAFAHHDWSAGYMRRETFWNWACLSGEAQGRRVGLNLSCGVNETSFTENCFWLDGELLKVDSVRFEFDRDRDMSPWAIRSFDGQVDLRFEAHGLHRERLNLGILASNFRQIFGRFSGELRPFGQPVLPIDNLWGFVEDQYAKW</sequence>
<reference evidence="2 3" key="2">
    <citation type="submission" date="2014-05" db="EMBL/GenBank/DDBJ databases">
        <title>Genome sequence of the 3-chlorobenzoate degrading bacterium Pseudomonas knackmussii B13 shows multiple evidence for horizontal gene transfer.</title>
        <authorList>
            <person name="Miyazaki R."/>
            <person name="Bertelli C."/>
            <person name="Falquet L."/>
            <person name="Robinson-Rechavi M."/>
            <person name="Gharib W."/>
            <person name="Roy S."/>
            <person name="Van der Meer J.R."/>
        </authorList>
    </citation>
    <scope>NUCLEOTIDE SEQUENCE [LARGE SCALE GENOMIC DNA]</scope>
    <source>
        <strain evidence="2 3">B13</strain>
    </source>
</reference>
<dbReference type="OrthoDB" id="9134802at2"/>
<dbReference type="STRING" id="1301098.PKB_4090"/>
<evidence type="ECO:0000313" key="2">
    <source>
        <dbReference type="EMBL" id="CDF85419.1"/>
    </source>
</evidence>
<dbReference type="EMBL" id="HG322950">
    <property type="protein sequence ID" value="CDF85419.1"/>
    <property type="molecule type" value="Genomic_DNA"/>
</dbReference>
<reference evidence="2 3" key="1">
    <citation type="submission" date="2013-03" db="EMBL/GenBank/DDBJ databases">
        <authorList>
            <person name="Linke B."/>
        </authorList>
    </citation>
    <scope>NUCLEOTIDE SEQUENCE [LARGE SCALE GENOMIC DNA]</scope>
    <source>
        <strain evidence="2 3">B13</strain>
    </source>
</reference>
<keyword evidence="1" id="KW-1133">Transmembrane helix</keyword>
<name>A0A024HL98_PSEKB</name>
<dbReference type="KEGG" id="pkc:PKB_4090"/>
<evidence type="ECO:0008006" key="4">
    <source>
        <dbReference type="Google" id="ProtNLM"/>
    </source>
</evidence>
<evidence type="ECO:0000313" key="3">
    <source>
        <dbReference type="Proteomes" id="UP000025241"/>
    </source>
</evidence>
<protein>
    <recommendedName>
        <fullName evidence="4">DUF2804 domain-containing protein</fullName>
    </recommendedName>
</protein>
<organism evidence="2 3">
    <name type="scientific">Pseudomonas knackmussii (strain DSM 6978 / CCUG 54928 / LMG 23759 / B13)</name>
    <dbReference type="NCBI Taxonomy" id="1301098"/>
    <lineage>
        <taxon>Bacteria</taxon>
        <taxon>Pseudomonadati</taxon>
        <taxon>Pseudomonadota</taxon>
        <taxon>Gammaproteobacteria</taxon>
        <taxon>Pseudomonadales</taxon>
        <taxon>Pseudomonadaceae</taxon>
        <taxon>Pseudomonas</taxon>
    </lineage>
</organism>
<keyword evidence="1" id="KW-0812">Transmembrane</keyword>
<dbReference type="PATRIC" id="fig|1301098.3.peg.4097"/>
<feature type="transmembrane region" description="Helical" evidence="1">
    <location>
        <begin position="52"/>
        <end position="80"/>
    </location>
</feature>
<dbReference type="RefSeq" id="WP_043253889.1">
    <property type="nucleotide sequence ID" value="NZ_HG322950.1"/>
</dbReference>
<dbReference type="PANTHER" id="PTHR35868:SF4">
    <property type="entry name" value="DUF2804 DOMAIN-CONTAINING PROTEIN"/>
    <property type="match status" value="1"/>
</dbReference>
<dbReference type="InterPro" id="IPR021243">
    <property type="entry name" value="DUF2804"/>
</dbReference>
<dbReference type="AlphaFoldDB" id="A0A024HL98"/>
<accession>A0A024HL98</accession>
<dbReference type="HOGENOM" id="CLU_068418_1_0_6"/>
<evidence type="ECO:0000256" key="1">
    <source>
        <dbReference type="SAM" id="Phobius"/>
    </source>
</evidence>
<dbReference type="Proteomes" id="UP000025241">
    <property type="component" value="Chromosome I"/>
</dbReference>
<gene>
    <name evidence="2" type="ORF">PKB_4090</name>
</gene>